<dbReference type="InterPro" id="IPR051783">
    <property type="entry name" value="NAD(P)-dependent_oxidoreduct"/>
</dbReference>
<dbReference type="InterPro" id="IPR036291">
    <property type="entry name" value="NAD(P)-bd_dom_sf"/>
</dbReference>
<dbReference type="PANTHER" id="PTHR48079">
    <property type="entry name" value="PROTEIN YEEZ"/>
    <property type="match status" value="1"/>
</dbReference>
<sequence length="320" mass="34970">MTKAILVLGATGGIGGAVTRVMLRRGWQVRAMVRDPARAQGGWGDDVMPHWVQGDAMLRDDVVRAATGVDVILHGVNPAGYRNWETTVLPMIDNTIAAARATSGARIVLPGTIYNYDAATAPVISETTPQNPPGRKGKIRKALECRLTDAAPEVPSLIVRAGDYFGPDAQQSWFAQALAKAPLKQITYPGRTGIGHAWAYLPDLAEAIAQLLELRPGAMATVERMQFSGFWDADGTHMIAALRRMTGTPDLSVRHFPWWLMRLLSPFGGFPHEVIEVKPYWHYPVRLDNSRLVRLLGSEPHTDINQAVRNAANRPGVSTS</sequence>
<evidence type="ECO:0000313" key="2">
    <source>
        <dbReference type="EMBL" id="GAJ30570.1"/>
    </source>
</evidence>
<dbReference type="Proteomes" id="UP000019760">
    <property type="component" value="Unassembled WGS sequence"/>
</dbReference>
<dbReference type="AlphaFoldDB" id="A0A023DA32"/>
<dbReference type="OrthoDB" id="9801785at2"/>
<evidence type="ECO:0000259" key="1">
    <source>
        <dbReference type="Pfam" id="PF13460"/>
    </source>
</evidence>
<dbReference type="Pfam" id="PF13460">
    <property type="entry name" value="NAD_binding_10"/>
    <property type="match status" value="1"/>
</dbReference>
<dbReference type="EMBL" id="BAND01000168">
    <property type="protein sequence ID" value="GAJ30570.1"/>
    <property type="molecule type" value="Genomic_DNA"/>
</dbReference>
<dbReference type="GO" id="GO:0004029">
    <property type="term" value="F:aldehyde dehydrogenase (NAD+) activity"/>
    <property type="evidence" value="ECO:0007669"/>
    <property type="project" value="TreeGrafter"/>
</dbReference>
<dbReference type="InterPro" id="IPR016040">
    <property type="entry name" value="NAD(P)-bd_dom"/>
</dbReference>
<gene>
    <name evidence="2" type="ORF">Amme_177_005</name>
</gene>
<accession>A0A023DA32</accession>
<dbReference type="Gene3D" id="3.40.50.720">
    <property type="entry name" value="NAD(P)-binding Rossmann-like Domain"/>
    <property type="match status" value="1"/>
</dbReference>
<dbReference type="PANTHER" id="PTHR48079:SF6">
    <property type="entry name" value="NAD(P)-BINDING DOMAIN-CONTAINING PROTEIN-RELATED"/>
    <property type="match status" value="1"/>
</dbReference>
<dbReference type="RefSeq" id="WP_042061849.1">
    <property type="nucleotide sequence ID" value="NZ_BAND01000168.1"/>
</dbReference>
<comment type="caution">
    <text evidence="2">The sequence shown here is derived from an EMBL/GenBank/DDBJ whole genome shotgun (WGS) entry which is preliminary data.</text>
</comment>
<evidence type="ECO:0000313" key="3">
    <source>
        <dbReference type="Proteomes" id="UP000019760"/>
    </source>
</evidence>
<feature type="domain" description="NAD(P)-binding" evidence="1">
    <location>
        <begin position="9"/>
        <end position="118"/>
    </location>
</feature>
<name>A0A023DA32_ACIMT</name>
<protein>
    <submittedName>
        <fullName evidence="2">NAD dependent epimerase/dehydratase</fullName>
    </submittedName>
</protein>
<dbReference type="SUPFAM" id="SSF51735">
    <property type="entry name" value="NAD(P)-binding Rossmann-fold domains"/>
    <property type="match status" value="1"/>
</dbReference>
<reference evidence="2 3" key="2">
    <citation type="journal article" date="2014" name="FEMS Microbiol. Lett.">
        <title>Draft genomic DNA sequence of the facultatively methylotrophic bacterium Acidomonas methanolica type strain MB58.</title>
        <authorList>
            <person name="Higashiura N."/>
            <person name="Hadano H."/>
            <person name="Hirakawa H."/>
            <person name="Matsutani M."/>
            <person name="Takabe S."/>
            <person name="Matsushita K."/>
            <person name="Azuma Y."/>
        </authorList>
    </citation>
    <scope>NUCLEOTIDE SEQUENCE [LARGE SCALE GENOMIC DNA]</scope>
    <source>
        <strain evidence="2 3">MB58</strain>
    </source>
</reference>
<dbReference type="GO" id="GO:0005737">
    <property type="term" value="C:cytoplasm"/>
    <property type="evidence" value="ECO:0007669"/>
    <property type="project" value="TreeGrafter"/>
</dbReference>
<reference evidence="3" key="1">
    <citation type="journal article" date="2014" name="FEMS Microbiol. Lett.">
        <title>Draft Genomic DNA Sequence of the Facultatively Methylotrophic Bacterium Acidomonas methanolica type strain MB58.</title>
        <authorList>
            <person name="Higashiura N."/>
            <person name="Hadano H."/>
            <person name="Hirakawa H."/>
            <person name="Matsutani M."/>
            <person name="Takabe S."/>
            <person name="Matsushita K."/>
            <person name="Azuma Y."/>
        </authorList>
    </citation>
    <scope>NUCLEOTIDE SEQUENCE [LARGE SCALE GENOMIC DNA]</scope>
    <source>
        <strain evidence="3">MB58</strain>
    </source>
</reference>
<organism evidence="2 3">
    <name type="scientific">Acidomonas methanolica NBRC 104435</name>
    <dbReference type="NCBI Taxonomy" id="1231351"/>
    <lineage>
        <taxon>Bacteria</taxon>
        <taxon>Pseudomonadati</taxon>
        <taxon>Pseudomonadota</taxon>
        <taxon>Alphaproteobacteria</taxon>
        <taxon>Acetobacterales</taxon>
        <taxon>Acetobacteraceae</taxon>
        <taxon>Acidomonas</taxon>
    </lineage>
</organism>
<keyword evidence="3" id="KW-1185">Reference proteome</keyword>
<proteinExistence type="predicted"/>